<feature type="chain" id="PRO_5046582416" evidence="2">
    <location>
        <begin position="24"/>
        <end position="189"/>
    </location>
</feature>
<dbReference type="PROSITE" id="PS51257">
    <property type="entry name" value="PROKAR_LIPOPROTEIN"/>
    <property type="match status" value="1"/>
</dbReference>
<feature type="transmembrane region" description="Helical" evidence="1">
    <location>
        <begin position="143"/>
        <end position="161"/>
    </location>
</feature>
<keyword evidence="1" id="KW-0812">Transmembrane</keyword>
<evidence type="ECO:0000256" key="1">
    <source>
        <dbReference type="SAM" id="Phobius"/>
    </source>
</evidence>
<dbReference type="RefSeq" id="WP_208309200.1">
    <property type="nucleotide sequence ID" value="NZ_JAGETX010000023.1"/>
</dbReference>
<reference evidence="3 4" key="1">
    <citation type="submission" date="2021-03" db="EMBL/GenBank/DDBJ databases">
        <authorList>
            <person name="Kim M.K."/>
        </authorList>
    </citation>
    <scope>NUCLEOTIDE SEQUENCE [LARGE SCALE GENOMIC DNA]</scope>
    <source>
        <strain evidence="3 4">BT507</strain>
    </source>
</reference>
<sequence>MKKQLLSLQRGFVALLVTATALTSCNRAEYAMLPKTSAYHGTQYTVTAPKPVAEAPTAVATAPEAASVATETPVVASAPAVAVAPVPVAQPAPAAKPAKAPKLNLMQKALVNKVAKQAQKVASKMQVKQKSETAETNRLDGNIRTGIILVLVGLLVSLLSFISGIFGVLGGIIAIVGIVFIVLGLLDMA</sequence>
<feature type="signal peptide" evidence="2">
    <location>
        <begin position="1"/>
        <end position="23"/>
    </location>
</feature>
<name>A0ABS3TK09_9BACT</name>
<evidence type="ECO:0000313" key="3">
    <source>
        <dbReference type="EMBL" id="MBO3273045.1"/>
    </source>
</evidence>
<feature type="transmembrane region" description="Helical" evidence="1">
    <location>
        <begin position="168"/>
        <end position="186"/>
    </location>
</feature>
<gene>
    <name evidence="3" type="ORF">J4D97_20510</name>
</gene>
<keyword evidence="2" id="KW-0732">Signal</keyword>
<keyword evidence="1" id="KW-1133">Transmembrane helix</keyword>
<organism evidence="3 4">
    <name type="scientific">Hymenobacter defluvii</name>
    <dbReference type="NCBI Taxonomy" id="2054411"/>
    <lineage>
        <taxon>Bacteria</taxon>
        <taxon>Pseudomonadati</taxon>
        <taxon>Bacteroidota</taxon>
        <taxon>Cytophagia</taxon>
        <taxon>Cytophagales</taxon>
        <taxon>Hymenobacteraceae</taxon>
        <taxon>Hymenobacter</taxon>
    </lineage>
</organism>
<proteinExistence type="predicted"/>
<accession>A0ABS3TK09</accession>
<protein>
    <submittedName>
        <fullName evidence="3">Uncharacterized protein</fullName>
    </submittedName>
</protein>
<evidence type="ECO:0000313" key="4">
    <source>
        <dbReference type="Proteomes" id="UP000670527"/>
    </source>
</evidence>
<evidence type="ECO:0000256" key="2">
    <source>
        <dbReference type="SAM" id="SignalP"/>
    </source>
</evidence>
<keyword evidence="4" id="KW-1185">Reference proteome</keyword>
<keyword evidence="1" id="KW-0472">Membrane</keyword>
<comment type="caution">
    <text evidence="3">The sequence shown here is derived from an EMBL/GenBank/DDBJ whole genome shotgun (WGS) entry which is preliminary data.</text>
</comment>
<dbReference type="Proteomes" id="UP000670527">
    <property type="component" value="Unassembled WGS sequence"/>
</dbReference>
<dbReference type="EMBL" id="JAGETX010000023">
    <property type="protein sequence ID" value="MBO3273045.1"/>
    <property type="molecule type" value="Genomic_DNA"/>
</dbReference>